<evidence type="ECO:0000313" key="2">
    <source>
        <dbReference type="EMBL" id="WQB71929.1"/>
    </source>
</evidence>
<dbReference type="EMBL" id="CP139779">
    <property type="protein sequence ID" value="WQB71929.1"/>
    <property type="molecule type" value="Genomic_DNA"/>
</dbReference>
<dbReference type="SUPFAM" id="SSF55729">
    <property type="entry name" value="Acyl-CoA N-acyltransferases (Nat)"/>
    <property type="match status" value="2"/>
</dbReference>
<dbReference type="InterPro" id="IPR000182">
    <property type="entry name" value="GNAT_dom"/>
</dbReference>
<evidence type="ECO:0000313" key="3">
    <source>
        <dbReference type="Proteomes" id="UP001324533"/>
    </source>
</evidence>
<dbReference type="PROSITE" id="PS51186">
    <property type="entry name" value="GNAT"/>
    <property type="match status" value="1"/>
</dbReference>
<dbReference type="Pfam" id="PF00583">
    <property type="entry name" value="Acetyltransf_1"/>
    <property type="match status" value="1"/>
</dbReference>
<reference evidence="2 3" key="1">
    <citation type="submission" date="2023-06" db="EMBL/GenBank/DDBJ databases">
        <title>Rock-solubilizing bacteria, Microbacterium invictum, promotes re-establishment of vegetation in rocky wasteland by accelerating rock bio-weathering and reshaping soil bacterial community.</title>
        <authorList>
            <person name="Liu C."/>
        </authorList>
    </citation>
    <scope>NUCLEOTIDE SEQUENCE [LARGE SCALE GENOMIC DNA]</scope>
    <source>
        <strain evidence="2 3">X-18</strain>
    </source>
</reference>
<accession>A0ABZ0VFN2</accession>
<proteinExistence type="predicted"/>
<dbReference type="Proteomes" id="UP001324533">
    <property type="component" value="Chromosome"/>
</dbReference>
<feature type="domain" description="N-acetyltransferase" evidence="1">
    <location>
        <begin position="32"/>
        <end position="197"/>
    </location>
</feature>
<dbReference type="RefSeq" id="WP_322412041.1">
    <property type="nucleotide sequence ID" value="NZ_CP139779.1"/>
</dbReference>
<dbReference type="InterPro" id="IPR016181">
    <property type="entry name" value="Acyl_CoA_acyltransferase"/>
</dbReference>
<dbReference type="CDD" id="cd04301">
    <property type="entry name" value="NAT_SF"/>
    <property type="match status" value="1"/>
</dbReference>
<dbReference type="Gene3D" id="3.40.630.30">
    <property type="match status" value="1"/>
</dbReference>
<organism evidence="2 3">
    <name type="scientific">Microbacterium invictum</name>
    <dbReference type="NCBI Taxonomy" id="515415"/>
    <lineage>
        <taxon>Bacteria</taxon>
        <taxon>Bacillati</taxon>
        <taxon>Actinomycetota</taxon>
        <taxon>Actinomycetes</taxon>
        <taxon>Micrococcales</taxon>
        <taxon>Microbacteriaceae</taxon>
        <taxon>Microbacterium</taxon>
    </lineage>
</organism>
<name>A0ABZ0VFN2_9MICO</name>
<protein>
    <submittedName>
        <fullName evidence="2">GNAT family N-acetyltransferase</fullName>
    </submittedName>
</protein>
<evidence type="ECO:0000259" key="1">
    <source>
        <dbReference type="PROSITE" id="PS51186"/>
    </source>
</evidence>
<sequence>MNPPSAPETHLVIEPLVVPRSLDDPDAQPFLAMVRLDNEVCRHDTGHSDLDRDPAEALGFWQADDDWLHVGFVARANGAIVGAVSMLFSREPDATSAEFDLMVDPGRWGEGVEDALLGAACAEAWRRGRTVVQTWTLHRPDPPARSIAPATGRGRIPADDRQTRFLTDAGFSLEQVERTSSFDLTGSFDRVEQLLAAARERMGEGYRVVGWSPPTPERYLDSFAHAISRMSTDAPAGGMVVEEETWDADRVRRRDERLAAQHLFVSLVAVEHIATGEIVAFNELVIGDDRTAATQQYGTLVLREHRGRRLGTVVKCENLLRWRTLVPQSPRVATFNAEENRHMLDINEAIGFVPISYAGAWKKVREAGG</sequence>
<gene>
    <name evidence="2" type="ORF">T9R20_08295</name>
</gene>
<keyword evidence="3" id="KW-1185">Reference proteome</keyword>